<organism evidence="2 3">
    <name type="scientific">Nitrosomonas mobilis</name>
    <dbReference type="NCBI Taxonomy" id="51642"/>
    <lineage>
        <taxon>Bacteria</taxon>
        <taxon>Pseudomonadati</taxon>
        <taxon>Pseudomonadota</taxon>
        <taxon>Betaproteobacteria</taxon>
        <taxon>Nitrosomonadales</taxon>
        <taxon>Nitrosomonadaceae</taxon>
        <taxon>Nitrosomonas</taxon>
    </lineage>
</organism>
<dbReference type="AlphaFoldDB" id="A0A1G5SB82"/>
<evidence type="ECO:0000313" key="3">
    <source>
        <dbReference type="Proteomes" id="UP000198729"/>
    </source>
</evidence>
<keyword evidence="3" id="KW-1185">Reference proteome</keyword>
<gene>
    <name evidence="2" type="ORF">NSMM_180011</name>
</gene>
<evidence type="ECO:0000256" key="1">
    <source>
        <dbReference type="SAM" id="MobiDB-lite"/>
    </source>
</evidence>
<reference evidence="2 3" key="1">
    <citation type="submission" date="2016-10" db="EMBL/GenBank/DDBJ databases">
        <authorList>
            <person name="de Groot N.N."/>
        </authorList>
    </citation>
    <scope>NUCLEOTIDE SEQUENCE [LARGE SCALE GENOMIC DNA]</scope>
    <source>
        <strain evidence="2">1</strain>
    </source>
</reference>
<feature type="compositionally biased region" description="Basic and acidic residues" evidence="1">
    <location>
        <begin position="27"/>
        <end position="36"/>
    </location>
</feature>
<sequence length="62" mass="6349">MVGLSKTVILIFIPVIPEALAVMSGGSEKEEGEEKSGSAAGKKVSASKSVSSRSVNSPILFI</sequence>
<proteinExistence type="predicted"/>
<name>A0A1G5SB82_9PROT</name>
<accession>A0A1G5SB82</accession>
<dbReference type="Proteomes" id="UP000198729">
    <property type="component" value="Unassembled WGS sequence"/>
</dbReference>
<dbReference type="EMBL" id="FMWO01000023">
    <property type="protein sequence ID" value="SCZ84464.1"/>
    <property type="molecule type" value="Genomic_DNA"/>
</dbReference>
<protein>
    <submittedName>
        <fullName evidence="2">Uncharacterized protein</fullName>
    </submittedName>
</protein>
<feature type="region of interest" description="Disordered" evidence="1">
    <location>
        <begin position="24"/>
        <end position="62"/>
    </location>
</feature>
<evidence type="ECO:0000313" key="2">
    <source>
        <dbReference type="EMBL" id="SCZ84464.1"/>
    </source>
</evidence>
<feature type="compositionally biased region" description="Low complexity" evidence="1">
    <location>
        <begin position="37"/>
        <end position="62"/>
    </location>
</feature>